<reference evidence="3" key="1">
    <citation type="submission" date="2016-11" db="UniProtKB">
        <authorList>
            <consortium name="WormBaseParasite"/>
        </authorList>
    </citation>
    <scope>IDENTIFICATION</scope>
</reference>
<dbReference type="WBParaSite" id="Hba_10711">
    <property type="protein sequence ID" value="Hba_10711"/>
    <property type="gene ID" value="Hba_10711"/>
</dbReference>
<dbReference type="InterPro" id="IPR011989">
    <property type="entry name" value="ARM-like"/>
</dbReference>
<feature type="repeat" description="HEAT" evidence="1">
    <location>
        <begin position="123"/>
        <end position="161"/>
    </location>
</feature>
<dbReference type="GO" id="GO:0005829">
    <property type="term" value="C:cytosol"/>
    <property type="evidence" value="ECO:0007669"/>
    <property type="project" value="TreeGrafter"/>
</dbReference>
<dbReference type="Proteomes" id="UP000095283">
    <property type="component" value="Unplaced"/>
</dbReference>
<dbReference type="GO" id="GO:0008287">
    <property type="term" value="C:protein serine/threonine phosphatase complex"/>
    <property type="evidence" value="ECO:0007669"/>
    <property type="project" value="TreeGrafter"/>
</dbReference>
<evidence type="ECO:0000313" key="3">
    <source>
        <dbReference type="WBParaSite" id="Hba_10711"/>
    </source>
</evidence>
<dbReference type="InterPro" id="IPR016024">
    <property type="entry name" value="ARM-type_fold"/>
</dbReference>
<keyword evidence="2" id="KW-1185">Reference proteome</keyword>
<accession>A0A1I7WZJ4</accession>
<sequence length="424" mass="48768">MKRTLWLAVYRWETAGKTYRVAGGNCNLIPTSTGISHERCLIDTLLDNILQNVTNQKDNCEFQYVLISAAAWLETLVDVADRVSLISLKQYILSNIRYNFVFTWLIYNLFFVFRNTSDTVSLLLPCFIQLCKDEDNTVKETCMNNIAQCIPYLTKDAKKTTIIPLIKKSTEQSLEKKDDILVVIAKNLGEWSYSLRDVLDQLDMCWVLNSYCKIVSLSQTTGENPSAQSMLTMCRRMSAFNFPVHLSLLCFSLTDDEVRMAMASSFHEVLSVHSDRSNLIPAFIELIRGGALEVVAKQELFRVELLQLIRCYNSCVSNQTKKKGRKSLISSNSVFFHNLVLASNTHRSLKICVIFRYFNIISVLFTKLLYACFMCLLEFNSNLTYETFLTLPFEASYINVIKSLQFFSYISKITNFTFFCFFLN</sequence>
<dbReference type="SUPFAM" id="SSF48371">
    <property type="entry name" value="ARM repeat"/>
    <property type="match status" value="1"/>
</dbReference>
<dbReference type="PANTHER" id="PTHR21467:SF0">
    <property type="entry name" value="SERINE_THREONINE-PROTEIN PHOSPHATASE 4 REGULATORY SUBUNIT 4"/>
    <property type="match status" value="1"/>
</dbReference>
<evidence type="ECO:0000313" key="2">
    <source>
        <dbReference type="Proteomes" id="UP000095283"/>
    </source>
</evidence>
<dbReference type="Gene3D" id="1.25.10.10">
    <property type="entry name" value="Leucine-rich Repeat Variant"/>
    <property type="match status" value="1"/>
</dbReference>
<evidence type="ECO:0000256" key="1">
    <source>
        <dbReference type="PROSITE-ProRule" id="PRU00103"/>
    </source>
</evidence>
<dbReference type="PROSITE" id="PS50077">
    <property type="entry name" value="HEAT_REPEAT"/>
    <property type="match status" value="1"/>
</dbReference>
<dbReference type="PANTHER" id="PTHR21467">
    <property type="entry name" value="PROTEIN PHOSPHATASE 4 REGULATORY SUBUNIT 4 PPP4R4"/>
    <property type="match status" value="1"/>
</dbReference>
<dbReference type="InterPro" id="IPR021133">
    <property type="entry name" value="HEAT_type_2"/>
</dbReference>
<name>A0A1I7WZJ4_HETBA</name>
<organism evidence="2 3">
    <name type="scientific">Heterorhabditis bacteriophora</name>
    <name type="common">Entomopathogenic nematode worm</name>
    <dbReference type="NCBI Taxonomy" id="37862"/>
    <lineage>
        <taxon>Eukaryota</taxon>
        <taxon>Metazoa</taxon>
        <taxon>Ecdysozoa</taxon>
        <taxon>Nematoda</taxon>
        <taxon>Chromadorea</taxon>
        <taxon>Rhabditida</taxon>
        <taxon>Rhabditina</taxon>
        <taxon>Rhabditomorpha</taxon>
        <taxon>Strongyloidea</taxon>
        <taxon>Heterorhabditidae</taxon>
        <taxon>Heterorhabditis</taxon>
    </lineage>
</organism>
<dbReference type="GO" id="GO:0019888">
    <property type="term" value="F:protein phosphatase regulator activity"/>
    <property type="evidence" value="ECO:0007669"/>
    <property type="project" value="TreeGrafter"/>
</dbReference>
<protein>
    <submittedName>
        <fullName evidence="3">Integrator complex subunit 5</fullName>
    </submittedName>
</protein>
<dbReference type="InterPro" id="IPR039918">
    <property type="entry name" value="PPP4R4"/>
</dbReference>
<dbReference type="AlphaFoldDB" id="A0A1I7WZJ4"/>
<proteinExistence type="predicted"/>